<evidence type="ECO:0000256" key="4">
    <source>
        <dbReference type="ARBA" id="ARBA00022448"/>
    </source>
</evidence>
<evidence type="ECO:0000256" key="5">
    <source>
        <dbReference type="ARBA" id="ARBA00022982"/>
    </source>
</evidence>
<organism evidence="9">
    <name type="scientific">Siphoviridae sp. ctg5k4</name>
    <dbReference type="NCBI Taxonomy" id="2826418"/>
    <lineage>
        <taxon>Viruses</taxon>
        <taxon>Duplodnaviria</taxon>
        <taxon>Heunggongvirae</taxon>
        <taxon>Uroviricota</taxon>
        <taxon>Caudoviricetes</taxon>
    </lineage>
</organism>
<evidence type="ECO:0000313" key="9">
    <source>
        <dbReference type="EMBL" id="DAD78411.1"/>
    </source>
</evidence>
<dbReference type="PROSITE" id="PS51354">
    <property type="entry name" value="GLUTAREDOXIN_2"/>
    <property type="match status" value="1"/>
</dbReference>
<evidence type="ECO:0000256" key="2">
    <source>
        <dbReference type="ARBA" id="ARBA00007787"/>
    </source>
</evidence>
<dbReference type="NCBIfam" id="TIGR02194">
    <property type="entry name" value="GlrX_NrdH"/>
    <property type="match status" value="1"/>
</dbReference>
<evidence type="ECO:0000256" key="6">
    <source>
        <dbReference type="ARBA" id="ARBA00023157"/>
    </source>
</evidence>
<evidence type="ECO:0000259" key="8">
    <source>
        <dbReference type="Pfam" id="PF00462"/>
    </source>
</evidence>
<proteinExistence type="inferred from homology"/>
<sequence>MNEVIVYSKPNCMQCEFTKRWLHENGVPYTAYDVTKNERYVNRVIQLGYQNLPVVYVDKKRHWFGFRPDLMESLKEGLQ</sequence>
<reference evidence="9" key="1">
    <citation type="journal article" date="2021" name="Proc. Natl. Acad. Sci. U.S.A.">
        <title>A Catalog of Tens of Thousands of Viruses from Human Metagenomes Reveals Hidden Associations with Chronic Diseases.</title>
        <authorList>
            <person name="Tisza M.J."/>
            <person name="Buck C.B."/>
        </authorList>
    </citation>
    <scope>NUCLEOTIDE SEQUENCE</scope>
    <source>
        <strain evidence="9">Ctg5k4</strain>
    </source>
</reference>
<dbReference type="CDD" id="cd02976">
    <property type="entry name" value="NrdH"/>
    <property type="match status" value="1"/>
</dbReference>
<dbReference type="InterPro" id="IPR002109">
    <property type="entry name" value="Glutaredoxin"/>
</dbReference>
<dbReference type="Pfam" id="PF00462">
    <property type="entry name" value="Glutaredoxin"/>
    <property type="match status" value="1"/>
</dbReference>
<dbReference type="PANTHER" id="PTHR34386:SF1">
    <property type="entry name" value="GLUTAREDOXIN-LIKE PROTEIN NRDH"/>
    <property type="match status" value="1"/>
</dbReference>
<dbReference type="EMBL" id="BK014843">
    <property type="protein sequence ID" value="DAD78411.1"/>
    <property type="molecule type" value="Genomic_DNA"/>
</dbReference>
<dbReference type="PANTHER" id="PTHR34386">
    <property type="entry name" value="GLUTAREDOXIN"/>
    <property type="match status" value="1"/>
</dbReference>
<dbReference type="GO" id="GO:0009055">
    <property type="term" value="F:electron transfer activity"/>
    <property type="evidence" value="ECO:0007669"/>
    <property type="project" value="TreeGrafter"/>
</dbReference>
<keyword evidence="4" id="KW-0813">Transport</keyword>
<keyword evidence="6" id="KW-1015">Disulfide bond</keyword>
<evidence type="ECO:0000256" key="7">
    <source>
        <dbReference type="ARBA" id="ARBA00023284"/>
    </source>
</evidence>
<dbReference type="SUPFAM" id="SSF52833">
    <property type="entry name" value="Thioredoxin-like"/>
    <property type="match status" value="1"/>
</dbReference>
<dbReference type="InterPro" id="IPR011909">
    <property type="entry name" value="GlrX_NrdH"/>
</dbReference>
<protein>
    <recommendedName>
        <fullName evidence="3">Glutaredoxin-like protein NrdH</fullName>
    </recommendedName>
</protein>
<name>A0A8S5M8X7_9CAUD</name>
<dbReference type="InterPro" id="IPR051548">
    <property type="entry name" value="Grx-like_ET"/>
</dbReference>
<keyword evidence="7" id="KW-0676">Redox-active center</keyword>
<keyword evidence="5" id="KW-0249">Electron transport</keyword>
<evidence type="ECO:0000256" key="1">
    <source>
        <dbReference type="ARBA" id="ARBA00002292"/>
    </source>
</evidence>
<evidence type="ECO:0000256" key="3">
    <source>
        <dbReference type="ARBA" id="ARBA00017945"/>
    </source>
</evidence>
<feature type="domain" description="Glutaredoxin" evidence="8">
    <location>
        <begin position="4"/>
        <end position="60"/>
    </location>
</feature>
<dbReference type="Gene3D" id="3.40.30.10">
    <property type="entry name" value="Glutaredoxin"/>
    <property type="match status" value="1"/>
</dbReference>
<comment type="function">
    <text evidence="1">Electron transport system for the ribonucleotide reductase system NrdEF.</text>
</comment>
<dbReference type="InterPro" id="IPR036249">
    <property type="entry name" value="Thioredoxin-like_sf"/>
</dbReference>
<accession>A0A8S5M8X7</accession>
<comment type="similarity">
    <text evidence="2">Belongs to the glutaredoxin family.</text>
</comment>